<dbReference type="EMBL" id="CACRXK020000814">
    <property type="protein sequence ID" value="CAB3984996.1"/>
    <property type="molecule type" value="Genomic_DNA"/>
</dbReference>
<dbReference type="Pfam" id="PF10148">
    <property type="entry name" value="SCHIP-1_C"/>
    <property type="match status" value="1"/>
</dbReference>
<organism evidence="2 3">
    <name type="scientific">Paramuricea clavata</name>
    <name type="common">Red gorgonian</name>
    <name type="synonym">Violescent sea-whip</name>
    <dbReference type="NCBI Taxonomy" id="317549"/>
    <lineage>
        <taxon>Eukaryota</taxon>
        <taxon>Metazoa</taxon>
        <taxon>Cnidaria</taxon>
        <taxon>Anthozoa</taxon>
        <taxon>Octocorallia</taxon>
        <taxon>Malacalcyonacea</taxon>
        <taxon>Plexauridae</taxon>
        <taxon>Paramuricea</taxon>
    </lineage>
</organism>
<feature type="compositionally biased region" description="Basic and acidic residues" evidence="1">
    <location>
        <begin position="233"/>
        <end position="242"/>
    </location>
</feature>
<feature type="region of interest" description="Disordered" evidence="1">
    <location>
        <begin position="217"/>
        <end position="242"/>
    </location>
</feature>
<gene>
    <name evidence="2" type="ORF">PACLA_8A076856</name>
</gene>
<dbReference type="CDD" id="cd23767">
    <property type="entry name" value="IQCD"/>
    <property type="match status" value="1"/>
</dbReference>
<comment type="caution">
    <text evidence="2">The sequence shown here is derived from an EMBL/GenBank/DDBJ whole genome shotgun (WGS) entry which is preliminary data.</text>
</comment>
<dbReference type="PROSITE" id="PS50096">
    <property type="entry name" value="IQ"/>
    <property type="match status" value="1"/>
</dbReference>
<dbReference type="PANTHER" id="PTHR13103:SF2">
    <property type="entry name" value="IQCJ-SCHIP1 READTHROUGH TRANSCRIPT PROTEIN-RELATED"/>
    <property type="match status" value="1"/>
</dbReference>
<reference evidence="2" key="1">
    <citation type="submission" date="2020-04" db="EMBL/GenBank/DDBJ databases">
        <authorList>
            <person name="Alioto T."/>
            <person name="Alioto T."/>
            <person name="Gomez Garrido J."/>
        </authorList>
    </citation>
    <scope>NUCLEOTIDE SEQUENCE</scope>
    <source>
        <strain evidence="2">A484AB</strain>
    </source>
</reference>
<keyword evidence="3" id="KW-1185">Reference proteome</keyword>
<dbReference type="GO" id="GO:0030054">
    <property type="term" value="C:cell junction"/>
    <property type="evidence" value="ECO:0007669"/>
    <property type="project" value="TreeGrafter"/>
</dbReference>
<dbReference type="Proteomes" id="UP001152795">
    <property type="component" value="Unassembled WGS sequence"/>
</dbReference>
<dbReference type="InterPro" id="IPR039045">
    <property type="entry name" value="SCHIP_1"/>
</dbReference>
<dbReference type="SMART" id="SM00015">
    <property type="entry name" value="IQ"/>
    <property type="match status" value="2"/>
</dbReference>
<name>A0A7D9DG85_PARCT</name>
<dbReference type="Pfam" id="PF00612">
    <property type="entry name" value="IQ"/>
    <property type="match status" value="1"/>
</dbReference>
<dbReference type="InterPro" id="IPR015649">
    <property type="entry name" value="SCHIP_1_C"/>
</dbReference>
<evidence type="ECO:0000313" key="3">
    <source>
        <dbReference type="Proteomes" id="UP001152795"/>
    </source>
</evidence>
<sequence>MRDPMNSAGVSIYNVDVENEDDRPNELNDLLNNAKIHILEQPNMGALRKERIERDRTAMKIVSPSVANHVIGKGAIKKEEAAAVCIQRHFRGYIGRKEYLQLLYEQFEKDEAERLEKIRQQVEEGEIIVDNYHLKQEMEENDCLRRNKRRQENCSAVTIQRVWRDYSERMHNKLVGLKNEHGHGVLKNGDNGVFNSFAVSPFEDDFYEDDIFQNHSECEEHSRNSSDEEYEDGHESCYSESEHKPDLYTGYLRRSFSENSESVDLNKELPPPTTDWESIDHRLNSSGIQTTDTQYSPDPKVINRLSIGPDYLQLCFGDDNALSDEGETHHEEAEIKEYIIEDYHASKSEDEDKRDSGCILKDDALNLEPVDVKIIKPEELESTEISEEETTQVLLQLESVSEPHVDGMESDLLRKKLERFSIRHLETQIRDLRMKVKEASDELVNELLVRDQLHTRQDALLMDVEDAVKYAQTKHKLSKKLSK</sequence>
<dbReference type="GO" id="GO:0005886">
    <property type="term" value="C:plasma membrane"/>
    <property type="evidence" value="ECO:0007669"/>
    <property type="project" value="TreeGrafter"/>
</dbReference>
<dbReference type="PANTHER" id="PTHR13103">
    <property type="entry name" value="SCHWANNOMIN INTERACTING PROTEIN 1"/>
    <property type="match status" value="1"/>
</dbReference>
<feature type="compositionally biased region" description="Basic and acidic residues" evidence="1">
    <location>
        <begin position="217"/>
        <end position="226"/>
    </location>
</feature>
<dbReference type="Gene3D" id="1.20.5.190">
    <property type="match status" value="1"/>
</dbReference>
<dbReference type="OrthoDB" id="6260144at2759"/>
<dbReference type="InterPro" id="IPR000048">
    <property type="entry name" value="IQ_motif_EF-hand-BS"/>
</dbReference>
<dbReference type="GO" id="GO:0035332">
    <property type="term" value="P:positive regulation of hippo signaling"/>
    <property type="evidence" value="ECO:0007669"/>
    <property type="project" value="TreeGrafter"/>
</dbReference>
<dbReference type="AlphaFoldDB" id="A0A7D9DG85"/>
<proteinExistence type="predicted"/>
<evidence type="ECO:0000256" key="1">
    <source>
        <dbReference type="SAM" id="MobiDB-lite"/>
    </source>
</evidence>
<evidence type="ECO:0000313" key="2">
    <source>
        <dbReference type="EMBL" id="CAB3984996.1"/>
    </source>
</evidence>
<protein>
    <submittedName>
        <fullName evidence="2">Uncharacterized protein LOC113668791 isoform X1</fullName>
    </submittedName>
</protein>
<feature type="region of interest" description="Disordered" evidence="1">
    <location>
        <begin position="259"/>
        <end position="278"/>
    </location>
</feature>
<accession>A0A7D9DG85</accession>